<organism evidence="2 3">
    <name type="scientific">Hypsibius exemplaris</name>
    <name type="common">Freshwater tardigrade</name>
    <dbReference type="NCBI Taxonomy" id="2072580"/>
    <lineage>
        <taxon>Eukaryota</taxon>
        <taxon>Metazoa</taxon>
        <taxon>Ecdysozoa</taxon>
        <taxon>Tardigrada</taxon>
        <taxon>Eutardigrada</taxon>
        <taxon>Parachela</taxon>
        <taxon>Hypsibioidea</taxon>
        <taxon>Hypsibiidae</taxon>
        <taxon>Hypsibius</taxon>
    </lineage>
</organism>
<gene>
    <name evidence="2" type="ORF">BV898_01160</name>
</gene>
<accession>A0A1W0XBY8</accession>
<dbReference type="SUPFAM" id="SSF53822">
    <property type="entry name" value="Periplasmic binding protein-like I"/>
    <property type="match status" value="1"/>
</dbReference>
<evidence type="ECO:0000313" key="3">
    <source>
        <dbReference type="Proteomes" id="UP000192578"/>
    </source>
</evidence>
<dbReference type="Proteomes" id="UP000192578">
    <property type="component" value="Unassembled WGS sequence"/>
</dbReference>
<reference evidence="3" key="1">
    <citation type="submission" date="2017-01" db="EMBL/GenBank/DDBJ databases">
        <title>Comparative genomics of anhydrobiosis in the tardigrade Hypsibius dujardini.</title>
        <authorList>
            <person name="Yoshida Y."/>
            <person name="Koutsovoulos G."/>
            <person name="Laetsch D."/>
            <person name="Stevens L."/>
            <person name="Kumar S."/>
            <person name="Horikawa D."/>
            <person name="Ishino K."/>
            <person name="Komine S."/>
            <person name="Tomita M."/>
            <person name="Blaxter M."/>
            <person name="Arakawa K."/>
        </authorList>
    </citation>
    <scope>NUCLEOTIDE SEQUENCE [LARGE SCALE GENOMIC DNA]</scope>
    <source>
        <strain evidence="3">Z151</strain>
    </source>
</reference>
<comment type="caution">
    <text evidence="2">The sequence shown here is derived from an EMBL/GenBank/DDBJ whole genome shotgun (WGS) entry which is preliminary data.</text>
</comment>
<evidence type="ECO:0000313" key="2">
    <source>
        <dbReference type="EMBL" id="OQV24950.1"/>
    </source>
</evidence>
<keyword evidence="3" id="KW-1185">Reference proteome</keyword>
<name>A0A1W0XBY8_HYPEX</name>
<sequence length="312" mass="35076">MSFGENGVRKVEPNSGRNLTSRASCLWPAFALVEKPQSASSNPERNQHGARPAQGGRYPTMMTVIPGTVWDAGVSLVALLDHVKWHSVALILDLNSGSADAGRIQGRSTSLLTALHKRSRVIICETLHQPLRQLATAYDLDMTTRNEYVFLYVYILQIPTERPAEWHENDQLDKKVKAVFGSTLVIRTGEPKWEEIDGIMERIIRRGSEMFNETYDKANKFNEFAVGCYGSVELLISTLNNTYLAGGSTKLNSPAEFLRSLKNRTIQLTFERYVFLPDGTRAPNMVLQRFDTASARFQVRLQTSSSPKRRHA</sequence>
<feature type="region of interest" description="Disordered" evidence="1">
    <location>
        <begin position="36"/>
        <end position="57"/>
    </location>
</feature>
<protein>
    <submittedName>
        <fullName evidence="2">Uncharacterized protein</fullName>
    </submittedName>
</protein>
<proteinExistence type="predicted"/>
<dbReference type="AlphaFoldDB" id="A0A1W0XBY8"/>
<dbReference type="InterPro" id="IPR028082">
    <property type="entry name" value="Peripla_BP_I"/>
</dbReference>
<evidence type="ECO:0000256" key="1">
    <source>
        <dbReference type="SAM" id="MobiDB-lite"/>
    </source>
</evidence>
<dbReference type="EMBL" id="MTYJ01000004">
    <property type="protein sequence ID" value="OQV24950.1"/>
    <property type="molecule type" value="Genomic_DNA"/>
</dbReference>
<dbReference type="Gene3D" id="3.40.50.2300">
    <property type="match status" value="1"/>
</dbReference>